<proteinExistence type="predicted"/>
<name>L9LB82_TUPCH</name>
<dbReference type="InParanoid" id="L9LB82"/>
<dbReference type="EMBL" id="KB320435">
    <property type="protein sequence ID" value="ELW72206.1"/>
    <property type="molecule type" value="Genomic_DNA"/>
</dbReference>
<keyword evidence="3" id="KW-1185">Reference proteome</keyword>
<gene>
    <name evidence="2" type="ORF">TREES_T100012846</name>
</gene>
<dbReference type="AlphaFoldDB" id="L9LB82"/>
<reference evidence="3" key="1">
    <citation type="submission" date="2012-07" db="EMBL/GenBank/DDBJ databases">
        <title>Genome of the Chinese tree shrew, a rising model animal genetically related to primates.</title>
        <authorList>
            <person name="Zhang G."/>
            <person name="Fan Y."/>
            <person name="Yao Y."/>
            <person name="Huang Z."/>
        </authorList>
    </citation>
    <scope>NUCLEOTIDE SEQUENCE [LARGE SCALE GENOMIC DNA]</scope>
</reference>
<dbReference type="Proteomes" id="UP000011518">
    <property type="component" value="Unassembled WGS sequence"/>
</dbReference>
<evidence type="ECO:0000313" key="2">
    <source>
        <dbReference type="EMBL" id="ELW72206.1"/>
    </source>
</evidence>
<sequence>MESCSAAYATDTRQEDASVQEADGAALNQRSTSCGLEEAGVEKNVRKASGTGREDPSRVVAEEANTDLAELERARLLYAVFEVSKTEIKLLYYAGGSSKRGDCVPA</sequence>
<evidence type="ECO:0000256" key="1">
    <source>
        <dbReference type="SAM" id="MobiDB-lite"/>
    </source>
</evidence>
<evidence type="ECO:0000313" key="3">
    <source>
        <dbReference type="Proteomes" id="UP000011518"/>
    </source>
</evidence>
<protein>
    <submittedName>
        <fullName evidence="2">Uncharacterized protein</fullName>
    </submittedName>
</protein>
<organism evidence="2 3">
    <name type="scientific">Tupaia chinensis</name>
    <name type="common">Chinese tree shrew</name>
    <name type="synonym">Tupaia belangeri chinensis</name>
    <dbReference type="NCBI Taxonomy" id="246437"/>
    <lineage>
        <taxon>Eukaryota</taxon>
        <taxon>Metazoa</taxon>
        <taxon>Chordata</taxon>
        <taxon>Craniata</taxon>
        <taxon>Vertebrata</taxon>
        <taxon>Euteleostomi</taxon>
        <taxon>Mammalia</taxon>
        <taxon>Eutheria</taxon>
        <taxon>Euarchontoglires</taxon>
        <taxon>Scandentia</taxon>
        <taxon>Tupaiidae</taxon>
        <taxon>Tupaia</taxon>
    </lineage>
</organism>
<accession>L9LB82</accession>
<reference evidence="3" key="2">
    <citation type="journal article" date="2013" name="Nat. Commun.">
        <title>Genome of the Chinese tree shrew.</title>
        <authorList>
            <person name="Fan Y."/>
            <person name="Huang Z.Y."/>
            <person name="Cao C.C."/>
            <person name="Chen C.S."/>
            <person name="Chen Y.X."/>
            <person name="Fan D.D."/>
            <person name="He J."/>
            <person name="Hou H.L."/>
            <person name="Hu L."/>
            <person name="Hu X.T."/>
            <person name="Jiang X.T."/>
            <person name="Lai R."/>
            <person name="Lang Y.S."/>
            <person name="Liang B."/>
            <person name="Liao S.G."/>
            <person name="Mu D."/>
            <person name="Ma Y.Y."/>
            <person name="Niu Y.Y."/>
            <person name="Sun X.Q."/>
            <person name="Xia J.Q."/>
            <person name="Xiao J."/>
            <person name="Xiong Z.Q."/>
            <person name="Xu L."/>
            <person name="Yang L."/>
            <person name="Zhang Y."/>
            <person name="Zhao W."/>
            <person name="Zhao X.D."/>
            <person name="Zheng Y.T."/>
            <person name="Zhou J.M."/>
            <person name="Zhu Y.B."/>
            <person name="Zhang G.J."/>
            <person name="Wang J."/>
            <person name="Yao Y.G."/>
        </authorList>
    </citation>
    <scope>NUCLEOTIDE SEQUENCE [LARGE SCALE GENOMIC DNA]</scope>
</reference>
<feature type="region of interest" description="Disordered" evidence="1">
    <location>
        <begin position="1"/>
        <end position="23"/>
    </location>
</feature>